<accession>A0A9D9N7A1</accession>
<protein>
    <submittedName>
        <fullName evidence="2">Aryl-sulfate sulfotransferase</fullName>
    </submittedName>
</protein>
<evidence type="ECO:0000313" key="3">
    <source>
        <dbReference type="Proteomes" id="UP000823618"/>
    </source>
</evidence>
<dbReference type="PANTHER" id="PTHR35340">
    <property type="entry name" value="PQQ ENZYME REPEAT PROTEIN-RELATED"/>
    <property type="match status" value="1"/>
</dbReference>
<dbReference type="EMBL" id="JADIML010000124">
    <property type="protein sequence ID" value="MBO8463141.1"/>
    <property type="molecule type" value="Genomic_DNA"/>
</dbReference>
<dbReference type="InterPro" id="IPR038477">
    <property type="entry name" value="ASST_N_sf"/>
</dbReference>
<feature type="domain" description="Arylsulfotransferase N-terminal" evidence="1">
    <location>
        <begin position="95"/>
        <end position="175"/>
    </location>
</feature>
<sequence length="575" mass="66354">MLKSAKIVKRIAAIFCVATLCVVGGIYAKETNLKDRIWLSKYVSIENAIKQEGIFVINNAKGVSIWNTDYQNTVTNKIHAALKKNKYTIKKPLLLINPYGTNTCSVNVYFEAEEGATFMYQVATKGYEIFEQTVYTEKSQRQYEAQLIGLIPGEENKLTLRLIKNGEVIGQSKHTIMMPEAASTLTKQMEIEEGKSTKELTDGLYAVIGHNKSFDANVYLYDNHGVIRGEIPVKKYRSDRLLFIDGYLFYSYDFNKIAKMNRKGQIEETYRFHKDYELHHDFIYDENNHRILMLATNKTEETLEDLILSLDLNTGETKELIDMKTVMPEAHEAAIQPSYKKKLDWIHINSLQLTKEGDILLSSRETSSILCVTDIDTNPALSYIISDSSMWEGTAYEEKVLAKDGDFIAQAGQHTIAYMQEESERLEDGQYYLSMFNNNFGYSGSRPKIKWTNYEGVGNYKKVATASKYYRYLVDTNKGTFTLVKEFDVPYSPYVSSAQNYQEHFVAGSGAIAKVEELNVDEGYEAKNDQSNEDYRSCFGEYDENGVLIRRFKFYDKKYLYRTYKYDFYQFYFIK</sequence>
<reference evidence="2" key="2">
    <citation type="journal article" date="2021" name="PeerJ">
        <title>Extensive microbial diversity within the chicken gut microbiome revealed by metagenomics and culture.</title>
        <authorList>
            <person name="Gilroy R."/>
            <person name="Ravi A."/>
            <person name="Getino M."/>
            <person name="Pursley I."/>
            <person name="Horton D.L."/>
            <person name="Alikhan N.F."/>
            <person name="Baker D."/>
            <person name="Gharbi K."/>
            <person name="Hall N."/>
            <person name="Watson M."/>
            <person name="Adriaenssens E.M."/>
            <person name="Foster-Nyarko E."/>
            <person name="Jarju S."/>
            <person name="Secka A."/>
            <person name="Antonio M."/>
            <person name="Oren A."/>
            <person name="Chaudhuri R.R."/>
            <person name="La Ragione R."/>
            <person name="Hildebrand F."/>
            <person name="Pallen M.J."/>
        </authorList>
    </citation>
    <scope>NUCLEOTIDE SEQUENCE</scope>
    <source>
        <strain evidence="2">E3-2379</strain>
    </source>
</reference>
<proteinExistence type="predicted"/>
<organism evidence="2 3">
    <name type="scientific">Candidatus Scybalomonas excrementavium</name>
    <dbReference type="NCBI Taxonomy" id="2840943"/>
    <lineage>
        <taxon>Bacteria</taxon>
        <taxon>Bacillati</taxon>
        <taxon>Bacillota</taxon>
        <taxon>Clostridia</taxon>
        <taxon>Lachnospirales</taxon>
        <taxon>Lachnospiraceae</taxon>
        <taxon>Lachnospiraceae incertae sedis</taxon>
        <taxon>Candidatus Scybalomonas</taxon>
    </lineage>
</organism>
<dbReference type="AlphaFoldDB" id="A0A9D9N7A1"/>
<dbReference type="InterPro" id="IPR053143">
    <property type="entry name" value="Arylsulfate_ST"/>
</dbReference>
<name>A0A9D9N7A1_9FIRM</name>
<dbReference type="PANTHER" id="PTHR35340:SF5">
    <property type="entry name" value="ASST-DOMAIN-CONTAINING PROTEIN"/>
    <property type="match status" value="1"/>
</dbReference>
<dbReference type="InterPro" id="IPR035391">
    <property type="entry name" value="Arylsulfotran_N"/>
</dbReference>
<dbReference type="Pfam" id="PF05935">
    <property type="entry name" value="Arylsulfotrans"/>
    <property type="match status" value="1"/>
</dbReference>
<dbReference type="Proteomes" id="UP000823618">
    <property type="component" value="Unassembled WGS sequence"/>
</dbReference>
<dbReference type="InterPro" id="IPR010262">
    <property type="entry name" value="Arylsulfotransferase_bact"/>
</dbReference>
<dbReference type="GO" id="GO:0004062">
    <property type="term" value="F:aryl sulfotransferase activity"/>
    <property type="evidence" value="ECO:0007669"/>
    <property type="project" value="InterPro"/>
</dbReference>
<dbReference type="Gene3D" id="2.60.40.3100">
    <property type="entry name" value="Arylsulphate sulphotransferase monomer, N-terminal domain"/>
    <property type="match status" value="1"/>
</dbReference>
<reference evidence="2" key="1">
    <citation type="submission" date="2020-10" db="EMBL/GenBank/DDBJ databases">
        <authorList>
            <person name="Gilroy R."/>
        </authorList>
    </citation>
    <scope>NUCLEOTIDE SEQUENCE</scope>
    <source>
        <strain evidence="2">E3-2379</strain>
    </source>
</reference>
<dbReference type="Pfam" id="PF17425">
    <property type="entry name" value="Arylsulfotran_N"/>
    <property type="match status" value="1"/>
</dbReference>
<evidence type="ECO:0000259" key="1">
    <source>
        <dbReference type="Pfam" id="PF17425"/>
    </source>
</evidence>
<comment type="caution">
    <text evidence="2">The sequence shown here is derived from an EMBL/GenBank/DDBJ whole genome shotgun (WGS) entry which is preliminary data.</text>
</comment>
<gene>
    <name evidence="2" type="ORF">IAC13_04335</name>
</gene>
<evidence type="ECO:0000313" key="2">
    <source>
        <dbReference type="EMBL" id="MBO8463141.1"/>
    </source>
</evidence>